<dbReference type="PROSITE" id="PS50075">
    <property type="entry name" value="CARRIER"/>
    <property type="match status" value="1"/>
</dbReference>
<keyword evidence="6" id="KW-0413">Isomerase</keyword>
<name>S5XZV0_PARAH</name>
<dbReference type="InterPro" id="IPR009081">
    <property type="entry name" value="PP-bd_ACP"/>
</dbReference>
<dbReference type="InterPro" id="IPR036736">
    <property type="entry name" value="ACP-like_sf"/>
</dbReference>
<dbReference type="FunFam" id="3.40.50.12780:FF:000012">
    <property type="entry name" value="Non-ribosomal peptide synthetase"/>
    <property type="match status" value="1"/>
</dbReference>
<dbReference type="STRING" id="1367847.JCM7686_1864"/>
<protein>
    <submittedName>
        <fullName evidence="6">Pyoverdine synthetase D</fullName>
        <ecNumber evidence="6">5.1.1.-</ecNumber>
    </submittedName>
</protein>
<dbReference type="Gene3D" id="3.40.50.1820">
    <property type="entry name" value="alpha/beta hydrolase"/>
    <property type="match status" value="1"/>
</dbReference>
<dbReference type="SUPFAM" id="SSF52777">
    <property type="entry name" value="CoA-dependent acyltransferases"/>
    <property type="match status" value="2"/>
</dbReference>
<dbReference type="PANTHER" id="PTHR45527">
    <property type="entry name" value="NONRIBOSOMAL PEPTIDE SYNTHETASE"/>
    <property type="match status" value="1"/>
</dbReference>
<keyword evidence="7" id="KW-1185">Reference proteome</keyword>
<dbReference type="InterPro" id="IPR045851">
    <property type="entry name" value="AMP-bd_C_sf"/>
</dbReference>
<reference evidence="6 7" key="1">
    <citation type="journal article" date="2014" name="BMC Genomics">
        <title>Architecture and functions of a multipartite genome of the methylotrophic bacterium Paracoccus aminophilus JCM 7686, containing primary and secondary chromids.</title>
        <authorList>
            <person name="Dziewit L."/>
            <person name="Czarnecki J."/>
            <person name="Wibberg D."/>
            <person name="Radlinska M."/>
            <person name="Mrozek P."/>
            <person name="Szymczak M."/>
            <person name="Schluter A."/>
            <person name="Puhler A."/>
            <person name="Bartosik D."/>
        </authorList>
    </citation>
    <scope>NUCLEOTIDE SEQUENCE [LARGE SCALE GENOMIC DNA]</scope>
    <source>
        <strain evidence="6">JCM 7686</strain>
    </source>
</reference>
<evidence type="ECO:0000256" key="4">
    <source>
        <dbReference type="ARBA" id="ARBA00022553"/>
    </source>
</evidence>
<dbReference type="PATRIC" id="fig|1367847.3.peg.1850"/>
<dbReference type="GO" id="GO:0031177">
    <property type="term" value="F:phosphopantetheine binding"/>
    <property type="evidence" value="ECO:0007669"/>
    <property type="project" value="InterPro"/>
</dbReference>
<dbReference type="HOGENOM" id="CLU_000022_2_13_5"/>
<dbReference type="CDD" id="cd19531">
    <property type="entry name" value="LCL_NRPS-like"/>
    <property type="match status" value="1"/>
</dbReference>
<dbReference type="FunFam" id="3.30.300.30:FF:000010">
    <property type="entry name" value="Enterobactin synthetase component F"/>
    <property type="match status" value="1"/>
</dbReference>
<dbReference type="Pfam" id="PF00501">
    <property type="entry name" value="AMP-binding"/>
    <property type="match status" value="1"/>
</dbReference>
<dbReference type="InterPro" id="IPR020845">
    <property type="entry name" value="AMP-binding_CS"/>
</dbReference>
<dbReference type="InterPro" id="IPR020806">
    <property type="entry name" value="PKS_PP-bd"/>
</dbReference>
<dbReference type="PANTHER" id="PTHR45527:SF14">
    <property type="entry name" value="PLIPASTATIN SYNTHASE SUBUNIT B"/>
    <property type="match status" value="1"/>
</dbReference>
<accession>S5XZV0</accession>
<dbReference type="Gene3D" id="3.30.559.10">
    <property type="entry name" value="Chloramphenicol acetyltransferase-like domain"/>
    <property type="match status" value="1"/>
</dbReference>
<dbReference type="eggNOG" id="COG1020">
    <property type="taxonomic scope" value="Bacteria"/>
</dbReference>
<keyword evidence="3" id="KW-0596">Phosphopantetheine</keyword>
<dbReference type="GO" id="GO:0044550">
    <property type="term" value="P:secondary metabolite biosynthetic process"/>
    <property type="evidence" value="ECO:0007669"/>
    <property type="project" value="UniProtKB-ARBA"/>
</dbReference>
<dbReference type="GO" id="GO:0016853">
    <property type="term" value="F:isomerase activity"/>
    <property type="evidence" value="ECO:0007669"/>
    <property type="project" value="UniProtKB-KW"/>
</dbReference>
<proteinExistence type="inferred from homology"/>
<sequence length="1366" mass="148170">MNVNIQNPELEARRVALAKLLASQGRQSMTEHPVSRGQQALWFLHESAPESSAYTIVFALRIRGALDKPALQRALQKLVDRHQQLRTTFHMLDDGRLVQRTHGYRDVVLAEAAADETGLEATMLAAVAKPFDLAQGPLFRPELFQLGAEDHVLLLSVHHIVHDGWSLWLVMDELRQAYQAETTRADIGWDALPMSYIDHITTQEALISGSEGARLAEFWESRLTAVQGTLDLPLDHPRPPIRSGGGAAHRFALDAASSAALGKLARDLGTTSFSLLLGAYQILLARYTGQTTIPIGTRSAGRRDGHSAGVVGYFVNPVVVVGQVDRDVKAADFLRATHAEVLEVLAHDDLPFPTIVEKLQVKRDPSTTPLFQASFVLQKAQRSGGAMELMAGRADWAGLSAEYVDIPQQVGQFDLDLEMFEVGETFRGVVKYDTALFEADTITRLAENFVTLLQGLAADADRAIDDLPVVSPSSLDLIAQFSAPVAPAVKATRCVHEAFEAQAATTPDAVALVCDGEMMSYADLNRRANRLAHLLIAKGVKPGDLVGLCSDRNFNILVGILGILKAGAAYLPLDPSLPEDRVNYIIGDSAAAIIVHQPEQRATVENAGAERVELIDADVAGDWPDQNPQGLADLKSRIYVMYTSGTTGRPKGVQLTHENVARLFLNTDHWYRFAADDVWCLFHSFAFDVSVWEMWGALTHGGKLVIVPYLVSRSPALFVDLVRDQGVTILNQSPSAFKLFVTEEGARAQPESFAIRAIVFAGEPLDLKSLMPWVARHGDDKALLVNMYGITETTVHASYRITKAADLERSRSQIGVAIPDLRLDLLDHRLCPVPIGVTGEIHVSGPGLALGYLGRPDLTAEKFVTGTDGRQYYKSSDLARYTSTGDIEYLGRNDKQVKIRGFRIELGEIEGALCRHVSVQTAVAVTQDHPQLGRRIVTYVVTKNGSPMSEADLRHHLAQALPDYMMPSAFMQIDAVPLNGNGKVNHALLPEPVIVREDEELVPARNETERRLIAIWQEVLGTEAVGIRDDFFRLGGHSLLAVHLMSEIGAAFGKKLPTATLFRNPTVAQLAEQLGQGEAQWSPVVPMNAGGVELPALFCIAGGGGSTLYYQGIASHLDGQVRFIGLQLRGTDGMLPPHETVEDAAQEMVASIRQIQPEGPYLLAGHCFGALVAYEAARLLEASGHTVARVVVMDAPAPLTKGSELNRIEGRAPDNADWLAKIAEILADSAEVSMTLAAADLRTAKDAEGHAAQSLADAGLLPAAAARDLLTGFVNVFKANSRVQFQTDQRVAAPISVIRAADFHVDYDYSVADDAGVPVTHSTLGWRNLSHADCEVAWVPGNHLTMLSPKNSGAVSTELATILGRK</sequence>
<dbReference type="Gene3D" id="3.30.559.30">
    <property type="entry name" value="Nonribosomal peptide synthetase, condensation domain"/>
    <property type="match status" value="1"/>
</dbReference>
<dbReference type="FunFam" id="1.10.1200.10:FF:000005">
    <property type="entry name" value="Nonribosomal peptide synthetase 1"/>
    <property type="match status" value="1"/>
</dbReference>
<dbReference type="InterPro" id="IPR029058">
    <property type="entry name" value="AB_hydrolase_fold"/>
</dbReference>
<dbReference type="SUPFAM" id="SSF56801">
    <property type="entry name" value="Acetyl-CoA synthetase-like"/>
    <property type="match status" value="1"/>
</dbReference>
<dbReference type="Pfam" id="PF00668">
    <property type="entry name" value="Condensation"/>
    <property type="match status" value="1"/>
</dbReference>
<comment type="similarity">
    <text evidence="2">Belongs to the ATP-dependent AMP-binding enzyme family.</text>
</comment>
<evidence type="ECO:0000256" key="2">
    <source>
        <dbReference type="ARBA" id="ARBA00006432"/>
    </source>
</evidence>
<dbReference type="Pfam" id="PF13193">
    <property type="entry name" value="AMP-binding_C"/>
    <property type="match status" value="1"/>
</dbReference>
<dbReference type="InterPro" id="IPR025110">
    <property type="entry name" value="AMP-bd_C"/>
</dbReference>
<dbReference type="InterPro" id="IPR000873">
    <property type="entry name" value="AMP-dep_synth/lig_dom"/>
</dbReference>
<dbReference type="SUPFAM" id="SSF47336">
    <property type="entry name" value="ACP-like"/>
    <property type="match status" value="1"/>
</dbReference>
<feature type="domain" description="Carrier" evidence="5">
    <location>
        <begin position="1003"/>
        <end position="1078"/>
    </location>
</feature>
<dbReference type="EC" id="5.1.1.-" evidence="6"/>
<dbReference type="InterPro" id="IPR042099">
    <property type="entry name" value="ANL_N_sf"/>
</dbReference>
<dbReference type="SUPFAM" id="SSF53474">
    <property type="entry name" value="alpha/beta-Hydrolases"/>
    <property type="match status" value="1"/>
</dbReference>
<dbReference type="PROSITE" id="PS00455">
    <property type="entry name" value="AMP_BINDING"/>
    <property type="match status" value="1"/>
</dbReference>
<evidence type="ECO:0000313" key="7">
    <source>
        <dbReference type="Proteomes" id="UP000015480"/>
    </source>
</evidence>
<dbReference type="KEGG" id="pami:JCM7686_1864"/>
<dbReference type="GO" id="GO:0005829">
    <property type="term" value="C:cytosol"/>
    <property type="evidence" value="ECO:0007669"/>
    <property type="project" value="TreeGrafter"/>
</dbReference>
<evidence type="ECO:0000313" key="6">
    <source>
        <dbReference type="EMBL" id="AGT08965.1"/>
    </source>
</evidence>
<dbReference type="GO" id="GO:0043041">
    <property type="term" value="P:amino acid activation for nonribosomal peptide biosynthetic process"/>
    <property type="evidence" value="ECO:0007669"/>
    <property type="project" value="TreeGrafter"/>
</dbReference>
<dbReference type="InterPro" id="IPR010071">
    <property type="entry name" value="AA_adenyl_dom"/>
</dbReference>
<dbReference type="InterPro" id="IPR001242">
    <property type="entry name" value="Condensation_dom"/>
</dbReference>
<gene>
    <name evidence="6" type="ORF">JCM7686_1864</name>
</gene>
<organism evidence="6 7">
    <name type="scientific">Paracoccus aminophilus JCM 7686</name>
    <dbReference type="NCBI Taxonomy" id="1367847"/>
    <lineage>
        <taxon>Bacteria</taxon>
        <taxon>Pseudomonadati</taxon>
        <taxon>Pseudomonadota</taxon>
        <taxon>Alphaproteobacteria</taxon>
        <taxon>Rhodobacterales</taxon>
        <taxon>Paracoccaceae</taxon>
        <taxon>Paracoccus</taxon>
    </lineage>
</organism>
<dbReference type="FunFam" id="3.40.50.980:FF:000001">
    <property type="entry name" value="Non-ribosomal peptide synthetase"/>
    <property type="match status" value="1"/>
</dbReference>
<dbReference type="EMBL" id="CP006650">
    <property type="protein sequence ID" value="AGT08965.1"/>
    <property type="molecule type" value="Genomic_DNA"/>
</dbReference>
<dbReference type="InterPro" id="IPR001031">
    <property type="entry name" value="Thioesterase"/>
</dbReference>
<dbReference type="InterPro" id="IPR020802">
    <property type="entry name" value="TesA-like"/>
</dbReference>
<comment type="cofactor">
    <cofactor evidence="1">
        <name>pantetheine 4'-phosphate</name>
        <dbReference type="ChEBI" id="CHEBI:47942"/>
    </cofactor>
</comment>
<dbReference type="SMART" id="SM00823">
    <property type="entry name" value="PKS_PP"/>
    <property type="match status" value="1"/>
</dbReference>
<dbReference type="InterPro" id="IPR023213">
    <property type="entry name" value="CAT-like_dom_sf"/>
</dbReference>
<evidence type="ECO:0000256" key="3">
    <source>
        <dbReference type="ARBA" id="ARBA00022450"/>
    </source>
</evidence>
<evidence type="ECO:0000256" key="1">
    <source>
        <dbReference type="ARBA" id="ARBA00001957"/>
    </source>
</evidence>
<dbReference type="NCBIfam" id="TIGR01733">
    <property type="entry name" value="AA-adenyl-dom"/>
    <property type="match status" value="1"/>
</dbReference>
<dbReference type="Proteomes" id="UP000015480">
    <property type="component" value="Chromosome"/>
</dbReference>
<dbReference type="CDD" id="cd17643">
    <property type="entry name" value="A_NRPS_Cytc1-like"/>
    <property type="match status" value="1"/>
</dbReference>
<keyword evidence="4" id="KW-0597">Phosphoprotein</keyword>
<dbReference type="SMART" id="SM00824">
    <property type="entry name" value="PKS_TE"/>
    <property type="match status" value="1"/>
</dbReference>
<dbReference type="Gene3D" id="1.10.1200.10">
    <property type="entry name" value="ACP-like"/>
    <property type="match status" value="1"/>
</dbReference>
<dbReference type="Gene3D" id="3.40.50.12780">
    <property type="entry name" value="N-terminal domain of ligase-like"/>
    <property type="match status" value="1"/>
</dbReference>
<evidence type="ECO:0000259" key="5">
    <source>
        <dbReference type="PROSITE" id="PS50075"/>
    </source>
</evidence>
<dbReference type="Pfam" id="PF00975">
    <property type="entry name" value="Thioesterase"/>
    <property type="match status" value="1"/>
</dbReference>
<dbReference type="Gene3D" id="3.30.300.30">
    <property type="match status" value="1"/>
</dbReference>
<dbReference type="Pfam" id="PF00550">
    <property type="entry name" value="PP-binding"/>
    <property type="match status" value="1"/>
</dbReference>